<feature type="transmembrane region" description="Helical" evidence="2">
    <location>
        <begin position="46"/>
        <end position="63"/>
    </location>
</feature>
<evidence type="ECO:0000313" key="5">
    <source>
        <dbReference type="Proteomes" id="UP000075787"/>
    </source>
</evidence>
<dbReference type="GeneID" id="97242708"/>
<keyword evidence="4" id="KW-0969">Cilium</keyword>
<proteinExistence type="predicted"/>
<comment type="caution">
    <text evidence="4">The sequence shown here is derived from an EMBL/GenBank/DDBJ whole genome shotgun (WGS) entry which is preliminary data.</text>
</comment>
<dbReference type="AlphaFoldDB" id="A0A162KGP2"/>
<organism evidence="4 5">
    <name type="scientific">Tistrella mobilis</name>
    <dbReference type="NCBI Taxonomy" id="171437"/>
    <lineage>
        <taxon>Bacteria</taxon>
        <taxon>Pseudomonadati</taxon>
        <taxon>Pseudomonadota</taxon>
        <taxon>Alphaproteobacteria</taxon>
        <taxon>Geminicoccales</taxon>
        <taxon>Geminicoccaceae</taxon>
        <taxon>Tistrella</taxon>
    </lineage>
</organism>
<dbReference type="Proteomes" id="UP000075787">
    <property type="component" value="Unassembled WGS sequence"/>
</dbReference>
<sequence length="391" mass="42360">MARPTTDTLTRPQRYLVRMIIFLVLALAVAALLGQTLIDAFMTNPVLNALIIGTAVLGCAYTLRNVWRLNGEVAWLEGFRQNRPGMAATPTPDLLAPIAGMMSQTREDAKLSPLASRSLLDSLGSRLDESREISRYIIGLLIFLGLLGTFWGLIQTITAVAAVIGNLSVGTGDVGRLFDDLKAGLEAPLAGMGTAFSSSLFGLASSLVLGFLDLQAGQAQGRFFNEVEEWFSRLTKLGGGAGAIEIEGAPGAGAYLAALVEQTAENLSDLKRTLQRSEEARRQGDENLKALTERLATLTDQMRVEQTVLVKMAEQQKDLKPLLSALVDAQNRDDGFDEASRAHLRNVDILLSRMVEDIPQGRQQAVEDIRSEVRLLARTIAALAAEDDARR</sequence>
<keyword evidence="4" id="KW-0282">Flagellum</keyword>
<reference evidence="4 5" key="1">
    <citation type="submission" date="2015-12" db="EMBL/GenBank/DDBJ databases">
        <title>Genome sequence of Tistrella mobilis MCCC 1A02139.</title>
        <authorList>
            <person name="Lu L."/>
            <person name="Lai Q."/>
            <person name="Shao Z."/>
            <person name="Qian P."/>
        </authorList>
    </citation>
    <scope>NUCLEOTIDE SEQUENCE [LARGE SCALE GENOMIC DNA]</scope>
    <source>
        <strain evidence="4 5">MCCC 1A02139</strain>
    </source>
</reference>
<dbReference type="EMBL" id="LPZR01000180">
    <property type="protein sequence ID" value="KYO51226.1"/>
    <property type="molecule type" value="Genomic_DNA"/>
</dbReference>
<feature type="transmembrane region" description="Helical" evidence="2">
    <location>
        <begin position="189"/>
        <end position="212"/>
    </location>
</feature>
<reference evidence="3 6" key="2">
    <citation type="journal article" date="2018" name="Nat. Biotechnol.">
        <title>A standardized bacterial taxonomy based on genome phylogeny substantially revises the tree of life.</title>
        <authorList>
            <person name="Parks D.H."/>
            <person name="Chuvochina M."/>
            <person name="Waite D.W."/>
            <person name="Rinke C."/>
            <person name="Skarshewski A."/>
            <person name="Chaumeil P.A."/>
            <person name="Hugenholtz P."/>
        </authorList>
    </citation>
    <scope>NUCLEOTIDE SEQUENCE [LARGE SCALE GENOMIC DNA]</scope>
    <source>
        <strain evidence="3">UBA8739</strain>
    </source>
</reference>
<keyword evidence="1" id="KW-0175">Coiled coil</keyword>
<keyword evidence="2" id="KW-0812">Transmembrane</keyword>
<feature type="transmembrane region" description="Helical" evidence="2">
    <location>
        <begin position="15"/>
        <end position="34"/>
    </location>
</feature>
<accession>A0A162KGP2</accession>
<keyword evidence="2" id="KW-1133">Transmembrane helix</keyword>
<evidence type="ECO:0000313" key="3">
    <source>
        <dbReference type="EMBL" id="HAE49386.1"/>
    </source>
</evidence>
<name>A0A162KGP2_9PROT</name>
<keyword evidence="2" id="KW-0472">Membrane</keyword>
<dbReference type="OrthoDB" id="9794540at2"/>
<protein>
    <submittedName>
        <fullName evidence="4">Flagellar motor protein MotA</fullName>
    </submittedName>
</protein>
<dbReference type="Proteomes" id="UP000257706">
    <property type="component" value="Unassembled WGS sequence"/>
</dbReference>
<evidence type="ECO:0000256" key="1">
    <source>
        <dbReference type="SAM" id="Coils"/>
    </source>
</evidence>
<dbReference type="RefSeq" id="WP_062766757.1">
    <property type="nucleotide sequence ID" value="NZ_CP121027.1"/>
</dbReference>
<dbReference type="EMBL" id="DMAI01000303">
    <property type="protein sequence ID" value="HAE49386.1"/>
    <property type="molecule type" value="Genomic_DNA"/>
</dbReference>
<evidence type="ECO:0000256" key="2">
    <source>
        <dbReference type="SAM" id="Phobius"/>
    </source>
</evidence>
<evidence type="ECO:0000313" key="6">
    <source>
        <dbReference type="Proteomes" id="UP000257706"/>
    </source>
</evidence>
<evidence type="ECO:0000313" key="4">
    <source>
        <dbReference type="EMBL" id="KYO51226.1"/>
    </source>
</evidence>
<gene>
    <name evidence="4" type="ORF">AUP44_09830</name>
    <name evidence="3" type="ORF">DCK97_18370</name>
</gene>
<feature type="transmembrane region" description="Helical" evidence="2">
    <location>
        <begin position="136"/>
        <end position="169"/>
    </location>
</feature>
<feature type="coiled-coil region" evidence="1">
    <location>
        <begin position="260"/>
        <end position="301"/>
    </location>
</feature>
<keyword evidence="4" id="KW-0966">Cell projection</keyword>